<dbReference type="Pfam" id="PF03965">
    <property type="entry name" value="Penicillinase_R"/>
    <property type="match status" value="1"/>
</dbReference>
<evidence type="ECO:0000256" key="2">
    <source>
        <dbReference type="ARBA" id="ARBA00023015"/>
    </source>
</evidence>
<evidence type="ECO:0000313" key="5">
    <source>
        <dbReference type="EMBL" id="MBU3804619.1"/>
    </source>
</evidence>
<dbReference type="InterPro" id="IPR036388">
    <property type="entry name" value="WH-like_DNA-bd_sf"/>
</dbReference>
<keyword evidence="2" id="KW-0805">Transcription regulation</keyword>
<evidence type="ECO:0000256" key="1">
    <source>
        <dbReference type="ARBA" id="ARBA00011046"/>
    </source>
</evidence>
<dbReference type="GO" id="GO:0003677">
    <property type="term" value="F:DNA binding"/>
    <property type="evidence" value="ECO:0007669"/>
    <property type="project" value="UniProtKB-KW"/>
</dbReference>
<comment type="caution">
    <text evidence="5">The sequence shown here is derived from an EMBL/GenBank/DDBJ whole genome shotgun (WGS) entry which is preliminary data.</text>
</comment>
<comment type="similarity">
    <text evidence="1">Belongs to the BlaI transcriptional regulatory family.</text>
</comment>
<reference evidence="5" key="1">
    <citation type="journal article" date="2021" name="PeerJ">
        <title>Extensive microbial diversity within the chicken gut microbiome revealed by metagenomics and culture.</title>
        <authorList>
            <person name="Gilroy R."/>
            <person name="Ravi A."/>
            <person name="Getino M."/>
            <person name="Pursley I."/>
            <person name="Horton D.L."/>
            <person name="Alikhan N.F."/>
            <person name="Baker D."/>
            <person name="Gharbi K."/>
            <person name="Hall N."/>
            <person name="Watson M."/>
            <person name="Adriaenssens E.M."/>
            <person name="Foster-Nyarko E."/>
            <person name="Jarju S."/>
            <person name="Secka A."/>
            <person name="Antonio M."/>
            <person name="Oren A."/>
            <person name="Chaudhuri R.R."/>
            <person name="La Ragione R."/>
            <person name="Hildebrand F."/>
            <person name="Pallen M.J."/>
        </authorList>
    </citation>
    <scope>NUCLEOTIDE SEQUENCE</scope>
    <source>
        <strain evidence="5">B5-657</strain>
    </source>
</reference>
<organism evidence="5 6">
    <name type="scientific">Candidatus Cellulosilyticum pullistercoris</name>
    <dbReference type="NCBI Taxonomy" id="2838521"/>
    <lineage>
        <taxon>Bacteria</taxon>
        <taxon>Bacillati</taxon>
        <taxon>Bacillota</taxon>
        <taxon>Clostridia</taxon>
        <taxon>Lachnospirales</taxon>
        <taxon>Cellulosilyticaceae</taxon>
        <taxon>Cellulosilyticum</taxon>
    </lineage>
</organism>
<dbReference type="Proteomes" id="UP000824229">
    <property type="component" value="Unassembled WGS sequence"/>
</dbReference>
<dbReference type="InterPro" id="IPR005650">
    <property type="entry name" value="BlaI_family"/>
</dbReference>
<dbReference type="SUPFAM" id="SSF46785">
    <property type="entry name" value="Winged helix' DNA-binding domain"/>
    <property type="match status" value="1"/>
</dbReference>
<accession>A0A9E2NM02</accession>
<evidence type="ECO:0000256" key="4">
    <source>
        <dbReference type="ARBA" id="ARBA00023163"/>
    </source>
</evidence>
<name>A0A9E2NM02_9FIRM</name>
<protein>
    <submittedName>
        <fullName evidence="5">BlaI/MecI/CopY family transcriptional regulator</fullName>
    </submittedName>
</protein>
<dbReference type="AlphaFoldDB" id="A0A9E2NM02"/>
<sequence>MNKLPTISEAEYEVMKVIWAHAPISTNEVVSKVLETSTWSSKTIQSLLARLVKKGALEYKKNSRVYVYTPLVKEEEYLEKESTSFLNRFYNGTLNSMVVNFLSQNKLTKEDITELRNILDKSLNREGE</sequence>
<dbReference type="GO" id="GO:0045892">
    <property type="term" value="P:negative regulation of DNA-templated transcription"/>
    <property type="evidence" value="ECO:0007669"/>
    <property type="project" value="InterPro"/>
</dbReference>
<dbReference type="EMBL" id="JAHLFQ010000177">
    <property type="protein sequence ID" value="MBU3804619.1"/>
    <property type="molecule type" value="Genomic_DNA"/>
</dbReference>
<evidence type="ECO:0000313" key="6">
    <source>
        <dbReference type="Proteomes" id="UP000824229"/>
    </source>
</evidence>
<reference evidence="5" key="2">
    <citation type="submission" date="2021-04" db="EMBL/GenBank/DDBJ databases">
        <authorList>
            <person name="Gilroy R."/>
        </authorList>
    </citation>
    <scope>NUCLEOTIDE SEQUENCE</scope>
    <source>
        <strain evidence="5">B5-657</strain>
    </source>
</reference>
<evidence type="ECO:0000256" key="3">
    <source>
        <dbReference type="ARBA" id="ARBA00023125"/>
    </source>
</evidence>
<dbReference type="Gene3D" id="1.10.10.10">
    <property type="entry name" value="Winged helix-like DNA-binding domain superfamily/Winged helix DNA-binding domain"/>
    <property type="match status" value="1"/>
</dbReference>
<dbReference type="Gene3D" id="1.10.4040.10">
    <property type="entry name" value="Penicillinase repressor domain"/>
    <property type="match status" value="1"/>
</dbReference>
<proteinExistence type="inferred from homology"/>
<dbReference type="InterPro" id="IPR036390">
    <property type="entry name" value="WH_DNA-bd_sf"/>
</dbReference>
<keyword evidence="4" id="KW-0804">Transcription</keyword>
<dbReference type="PIRSF" id="PIRSF019455">
    <property type="entry name" value="CopR_AtkY"/>
    <property type="match status" value="1"/>
</dbReference>
<keyword evidence="3" id="KW-0238">DNA-binding</keyword>
<gene>
    <name evidence="5" type="ORF">H9872_07675</name>
</gene>